<reference evidence="1" key="2">
    <citation type="submission" date="2021-09" db="EMBL/GenBank/DDBJ databases">
        <authorList>
            <person name="Gilroy R."/>
        </authorList>
    </citation>
    <scope>NUCLEOTIDE SEQUENCE</scope>
    <source>
        <strain evidence="1">CHK193-16274</strain>
    </source>
</reference>
<dbReference type="Proteomes" id="UP000749320">
    <property type="component" value="Unassembled WGS sequence"/>
</dbReference>
<gene>
    <name evidence="1" type="ORF">K8V91_04105</name>
</gene>
<evidence type="ECO:0000313" key="2">
    <source>
        <dbReference type="Proteomes" id="UP000749320"/>
    </source>
</evidence>
<comment type="caution">
    <text evidence="1">The sequence shown here is derived from an EMBL/GenBank/DDBJ whole genome shotgun (WGS) entry which is preliminary data.</text>
</comment>
<sequence length="181" mass="20529">MSIVIGYASEKNSFIMSDGKATGLNVSEKYDKTFKIGNHTIGGYIGFAEEVNQILNVVMQETYKNTEEVVKDMERLFDTKPPYIVFDSDFTLIGMDRQGIPSIYLIGKSTQYKYETKKVLCQPGEFYAIGGTIPREEINKIVENHSRNKIITPLKKAQLMIDDIAKIDTSVNSNVFYQMLN</sequence>
<dbReference type="AlphaFoldDB" id="A0A921GAC4"/>
<accession>A0A921GAC4</accession>
<evidence type="ECO:0000313" key="1">
    <source>
        <dbReference type="EMBL" id="HJF40087.1"/>
    </source>
</evidence>
<reference evidence="1" key="1">
    <citation type="journal article" date="2021" name="PeerJ">
        <title>Extensive microbial diversity within the chicken gut microbiome revealed by metagenomics and culture.</title>
        <authorList>
            <person name="Gilroy R."/>
            <person name="Ravi A."/>
            <person name="Getino M."/>
            <person name="Pursley I."/>
            <person name="Horton D.L."/>
            <person name="Alikhan N.F."/>
            <person name="Baker D."/>
            <person name="Gharbi K."/>
            <person name="Hall N."/>
            <person name="Watson M."/>
            <person name="Adriaenssens E.M."/>
            <person name="Foster-Nyarko E."/>
            <person name="Jarju S."/>
            <person name="Secka A."/>
            <person name="Antonio M."/>
            <person name="Oren A."/>
            <person name="Chaudhuri R.R."/>
            <person name="La Ragione R."/>
            <person name="Hildebrand F."/>
            <person name="Pallen M.J."/>
        </authorList>
    </citation>
    <scope>NUCLEOTIDE SEQUENCE</scope>
    <source>
        <strain evidence="1">CHK193-16274</strain>
    </source>
</reference>
<protein>
    <submittedName>
        <fullName evidence="1">Uncharacterized protein</fullName>
    </submittedName>
</protein>
<organism evidence="1 2">
    <name type="scientific">Thomasclavelia spiroformis</name>
    <dbReference type="NCBI Taxonomy" id="29348"/>
    <lineage>
        <taxon>Bacteria</taxon>
        <taxon>Bacillati</taxon>
        <taxon>Bacillota</taxon>
        <taxon>Erysipelotrichia</taxon>
        <taxon>Erysipelotrichales</taxon>
        <taxon>Coprobacillaceae</taxon>
        <taxon>Thomasclavelia</taxon>
    </lineage>
</organism>
<dbReference type="EMBL" id="DYWV01000138">
    <property type="protein sequence ID" value="HJF40087.1"/>
    <property type="molecule type" value="Genomic_DNA"/>
</dbReference>
<name>A0A921GAC4_9FIRM</name>
<proteinExistence type="predicted"/>